<evidence type="ECO:0000256" key="1">
    <source>
        <dbReference type="SAM" id="Phobius"/>
    </source>
</evidence>
<feature type="transmembrane region" description="Helical" evidence="1">
    <location>
        <begin position="67"/>
        <end position="86"/>
    </location>
</feature>
<accession>A0A853C717</accession>
<protein>
    <recommendedName>
        <fullName evidence="4">DUF998 domain-containing protein</fullName>
    </recommendedName>
</protein>
<keyword evidence="1" id="KW-0812">Transmembrane</keyword>
<proteinExistence type="predicted"/>
<feature type="transmembrane region" description="Helical" evidence="1">
    <location>
        <begin position="133"/>
        <end position="153"/>
    </location>
</feature>
<comment type="caution">
    <text evidence="2">The sequence shown here is derived from an EMBL/GenBank/DDBJ whole genome shotgun (WGS) entry which is preliminary data.</text>
</comment>
<feature type="transmembrane region" description="Helical" evidence="1">
    <location>
        <begin position="190"/>
        <end position="209"/>
    </location>
</feature>
<feature type="transmembrane region" description="Helical" evidence="1">
    <location>
        <begin position="98"/>
        <end position="121"/>
    </location>
</feature>
<keyword evidence="3" id="KW-1185">Reference proteome</keyword>
<feature type="transmembrane region" description="Helical" evidence="1">
    <location>
        <begin position="165"/>
        <end position="184"/>
    </location>
</feature>
<keyword evidence="1" id="KW-1133">Transmembrane helix</keyword>
<dbReference type="EMBL" id="JACCFP010000001">
    <property type="protein sequence ID" value="NYJ03655.1"/>
    <property type="molecule type" value="Genomic_DNA"/>
</dbReference>
<evidence type="ECO:0008006" key="4">
    <source>
        <dbReference type="Google" id="ProtNLM"/>
    </source>
</evidence>
<name>A0A853C717_9ACTN</name>
<dbReference type="AlphaFoldDB" id="A0A853C717"/>
<sequence>MTTQSVPTIGADRPARTGSAALVAALGFVLAYFATEALVSAAASSALPLPDSSSESVRSWFADNPRAAVLMGASQAVSVLSLAWFVRAVGARSGRPWGLAAVVLMLVASSCAWVLAAVAPTASLGAVELLRDANFIAGGTAHVVALGTFAFLTSREGAFGRPVRVLSAVALGACVLSLSSLLVFEGAAFILLGRLLCMVWAISAAVSLIRRGRRAER</sequence>
<gene>
    <name evidence="2" type="ORF">HNR19_004353</name>
</gene>
<evidence type="ECO:0000313" key="2">
    <source>
        <dbReference type="EMBL" id="NYJ03655.1"/>
    </source>
</evidence>
<dbReference type="RefSeq" id="WP_179669930.1">
    <property type="nucleotide sequence ID" value="NZ_JACCFP010000001.1"/>
</dbReference>
<dbReference type="Proteomes" id="UP000530424">
    <property type="component" value="Unassembled WGS sequence"/>
</dbReference>
<reference evidence="2 3" key="1">
    <citation type="submission" date="2020-07" db="EMBL/GenBank/DDBJ databases">
        <title>Sequencing the genomes of 1000 actinobacteria strains.</title>
        <authorList>
            <person name="Klenk H.-P."/>
        </authorList>
    </citation>
    <scope>NUCLEOTIDE SEQUENCE [LARGE SCALE GENOMIC DNA]</scope>
    <source>
        <strain evidence="2 3">DSM 103833</strain>
    </source>
</reference>
<feature type="transmembrane region" description="Helical" evidence="1">
    <location>
        <begin position="21"/>
        <end position="47"/>
    </location>
</feature>
<organism evidence="2 3">
    <name type="scientific">Nocardioides thalensis</name>
    <dbReference type="NCBI Taxonomy" id="1914755"/>
    <lineage>
        <taxon>Bacteria</taxon>
        <taxon>Bacillati</taxon>
        <taxon>Actinomycetota</taxon>
        <taxon>Actinomycetes</taxon>
        <taxon>Propionibacteriales</taxon>
        <taxon>Nocardioidaceae</taxon>
        <taxon>Nocardioides</taxon>
    </lineage>
</organism>
<evidence type="ECO:0000313" key="3">
    <source>
        <dbReference type="Proteomes" id="UP000530424"/>
    </source>
</evidence>
<keyword evidence="1" id="KW-0472">Membrane</keyword>